<evidence type="ECO:0000313" key="2">
    <source>
        <dbReference type="Proteomes" id="UP000515947"/>
    </source>
</evidence>
<name>A0A7G9RD61_9ACTN</name>
<organism evidence="1 2">
    <name type="scientific">Nocardioides mesophilus</name>
    <dbReference type="NCBI Taxonomy" id="433659"/>
    <lineage>
        <taxon>Bacteria</taxon>
        <taxon>Bacillati</taxon>
        <taxon>Actinomycetota</taxon>
        <taxon>Actinomycetes</taxon>
        <taxon>Propionibacteriales</taxon>
        <taxon>Nocardioidaceae</taxon>
        <taxon>Nocardioides</taxon>
    </lineage>
</organism>
<dbReference type="KEGG" id="nmes:H9L09_03625"/>
<keyword evidence="2" id="KW-1185">Reference proteome</keyword>
<gene>
    <name evidence="1" type="ORF">H9L09_03625</name>
</gene>
<accession>A0A7G9RD61</accession>
<dbReference type="AlphaFoldDB" id="A0A7G9RD61"/>
<dbReference type="EMBL" id="CP060713">
    <property type="protein sequence ID" value="QNN53536.1"/>
    <property type="molecule type" value="Genomic_DNA"/>
</dbReference>
<protein>
    <submittedName>
        <fullName evidence="1">Uncharacterized protein</fullName>
    </submittedName>
</protein>
<evidence type="ECO:0000313" key="1">
    <source>
        <dbReference type="EMBL" id="QNN53536.1"/>
    </source>
</evidence>
<sequence>MHDDSDDRGLLRFVLERLDAEQEAVILNTPLPAERQMDSDFLDRMVGRGALLQRSRGDKDLIAACVESMQRVQGTPRVATPVGAPDEATVLGSEVIKLIASRFAWHRDYQPHWRPGR</sequence>
<reference evidence="1 2" key="1">
    <citation type="submission" date="2020-08" db="EMBL/GenBank/DDBJ databases">
        <title>Genome sequence of Nocardioides mesophilus KACC 16243T.</title>
        <authorList>
            <person name="Hyun D.-W."/>
            <person name="Bae J.-W."/>
        </authorList>
    </citation>
    <scope>NUCLEOTIDE SEQUENCE [LARGE SCALE GENOMIC DNA]</scope>
    <source>
        <strain evidence="1 2">KACC 16243</strain>
    </source>
</reference>
<proteinExistence type="predicted"/>
<dbReference type="RefSeq" id="WP_187579378.1">
    <property type="nucleotide sequence ID" value="NZ_CP060713.1"/>
</dbReference>
<dbReference type="Proteomes" id="UP000515947">
    <property type="component" value="Chromosome"/>
</dbReference>